<keyword evidence="3" id="KW-1185">Reference proteome</keyword>
<dbReference type="Proteomes" id="UP001165381">
    <property type="component" value="Unassembled WGS sequence"/>
</dbReference>
<dbReference type="RefSeq" id="WP_249972311.1">
    <property type="nucleotide sequence ID" value="NZ_JAMFLZ010000002.1"/>
</dbReference>
<dbReference type="EMBL" id="JAMFLZ010000002">
    <property type="protein sequence ID" value="MCL6294413.1"/>
    <property type="molecule type" value="Genomic_DNA"/>
</dbReference>
<keyword evidence="1" id="KW-0732">Signal</keyword>
<feature type="chain" id="PRO_5046741401" evidence="1">
    <location>
        <begin position="18"/>
        <end position="242"/>
    </location>
</feature>
<reference evidence="2" key="1">
    <citation type="submission" date="2022-05" db="EMBL/GenBank/DDBJ databases">
        <authorList>
            <person name="Park J.-S."/>
        </authorList>
    </citation>
    <scope>NUCLEOTIDE SEQUENCE</scope>
    <source>
        <strain evidence="2">2012CJ34-3</strain>
    </source>
</reference>
<gene>
    <name evidence="2" type="ORF">M3P09_05370</name>
</gene>
<evidence type="ECO:0000256" key="1">
    <source>
        <dbReference type="SAM" id="SignalP"/>
    </source>
</evidence>
<evidence type="ECO:0000313" key="3">
    <source>
        <dbReference type="Proteomes" id="UP001165381"/>
    </source>
</evidence>
<organism evidence="2 3">
    <name type="scientific">Jejuia spongiicola</name>
    <dbReference type="NCBI Taxonomy" id="2942207"/>
    <lineage>
        <taxon>Bacteria</taxon>
        <taxon>Pseudomonadati</taxon>
        <taxon>Bacteroidota</taxon>
        <taxon>Flavobacteriia</taxon>
        <taxon>Flavobacteriales</taxon>
        <taxon>Flavobacteriaceae</taxon>
        <taxon>Jejuia</taxon>
    </lineage>
</organism>
<comment type="caution">
    <text evidence="2">The sequence shown here is derived from an EMBL/GenBank/DDBJ whole genome shotgun (WGS) entry which is preliminary data.</text>
</comment>
<sequence length="242" mass="26648">MKNVVILFMLLITNALSAQWTENASLIYTNTNKVVVGATTVQGNYGTNDRVLEIVSPSSNSSYLTFKSGSKALHIGCGPYGNSLYLPNNEAFSFAYGATQVMKINPITAGNPNGSISIGTTLIPPGYKLAVGGKVIAEEVKVQLQTSWPDYVFFKDYKLQSLQELEAYINKNGHLPNVPSAKEVVENGLELGEISKIQQEKIEELTLYVIEQNKINIEQSLELKKQSKEIEELKAMVKVLIE</sequence>
<evidence type="ECO:0000313" key="2">
    <source>
        <dbReference type="EMBL" id="MCL6294413.1"/>
    </source>
</evidence>
<name>A0ABT0QD33_9FLAO</name>
<feature type="signal peptide" evidence="1">
    <location>
        <begin position="1"/>
        <end position="17"/>
    </location>
</feature>
<protein>
    <submittedName>
        <fullName evidence="2">Uncharacterized protein</fullName>
    </submittedName>
</protein>
<accession>A0ABT0QD33</accession>
<proteinExistence type="predicted"/>